<dbReference type="PROSITE" id="PS51257">
    <property type="entry name" value="PROKAR_LIPOPROTEIN"/>
    <property type="match status" value="1"/>
</dbReference>
<feature type="compositionally biased region" description="Basic and acidic residues" evidence="1">
    <location>
        <begin position="221"/>
        <end position="238"/>
    </location>
</feature>
<dbReference type="EMBL" id="BSDR01000001">
    <property type="protein sequence ID" value="GLI35848.1"/>
    <property type="molecule type" value="Genomic_DNA"/>
</dbReference>
<feature type="compositionally biased region" description="Polar residues" evidence="1">
    <location>
        <begin position="247"/>
        <end position="256"/>
    </location>
</feature>
<gene>
    <name evidence="2" type="ORF">DAMNIGENAA_32810</name>
</gene>
<accession>A0A9W6L8K7</accession>
<protein>
    <recommendedName>
        <fullName evidence="4">Lipoprotein</fullName>
    </recommendedName>
</protein>
<sequence>MSFRRMLILWVLLPCFLVGCGSSQPIERLRRSLESYPEYSIVLQDMYSQGLFFQDYFHRYRLIYLPATQQTQKDGTPNLQQALTDWIRVDQSTFEHFKPYLGMVILSKEKDGTINDVPHPVDFKYVGDSRFGQWKTDDQGKRSWSWLATALILSEVVDAIGDAQRKGHYPIDYGDYQDYRRSTQQRTPYYGKKNEAGRPQFGTQGTVTQERNTGFFERQQARMADRKATFSQKVESRMGRTRVSGFTPRSSSRLKR</sequence>
<evidence type="ECO:0000313" key="2">
    <source>
        <dbReference type="EMBL" id="GLI35848.1"/>
    </source>
</evidence>
<evidence type="ECO:0008006" key="4">
    <source>
        <dbReference type="Google" id="ProtNLM"/>
    </source>
</evidence>
<dbReference type="Proteomes" id="UP001144372">
    <property type="component" value="Unassembled WGS sequence"/>
</dbReference>
<proteinExistence type="predicted"/>
<dbReference type="RefSeq" id="WP_281795925.1">
    <property type="nucleotide sequence ID" value="NZ_BSDR01000001.1"/>
</dbReference>
<keyword evidence="3" id="KW-1185">Reference proteome</keyword>
<dbReference type="AlphaFoldDB" id="A0A9W6L8K7"/>
<organism evidence="2 3">
    <name type="scientific">Desulforhabdus amnigena</name>
    <dbReference type="NCBI Taxonomy" id="40218"/>
    <lineage>
        <taxon>Bacteria</taxon>
        <taxon>Pseudomonadati</taxon>
        <taxon>Thermodesulfobacteriota</taxon>
        <taxon>Syntrophobacteria</taxon>
        <taxon>Syntrophobacterales</taxon>
        <taxon>Syntrophobacteraceae</taxon>
        <taxon>Desulforhabdus</taxon>
    </lineage>
</organism>
<comment type="caution">
    <text evidence="2">The sequence shown here is derived from an EMBL/GenBank/DDBJ whole genome shotgun (WGS) entry which is preliminary data.</text>
</comment>
<evidence type="ECO:0000313" key="3">
    <source>
        <dbReference type="Proteomes" id="UP001144372"/>
    </source>
</evidence>
<evidence type="ECO:0000256" key="1">
    <source>
        <dbReference type="SAM" id="MobiDB-lite"/>
    </source>
</evidence>
<reference evidence="2" key="1">
    <citation type="submission" date="2022-12" db="EMBL/GenBank/DDBJ databases">
        <title>Reference genome sequencing for broad-spectrum identification of bacterial and archaeal isolates by mass spectrometry.</title>
        <authorList>
            <person name="Sekiguchi Y."/>
            <person name="Tourlousse D.M."/>
        </authorList>
    </citation>
    <scope>NUCLEOTIDE SEQUENCE</scope>
    <source>
        <strain evidence="2">ASRB1</strain>
    </source>
</reference>
<feature type="region of interest" description="Disordered" evidence="1">
    <location>
        <begin position="221"/>
        <end position="256"/>
    </location>
</feature>
<name>A0A9W6L8K7_9BACT</name>